<dbReference type="AlphaFoldDB" id="A0A166FRT4"/>
<evidence type="ECO:0000313" key="3">
    <source>
        <dbReference type="Proteomes" id="UP000076532"/>
    </source>
</evidence>
<evidence type="ECO:0000313" key="2">
    <source>
        <dbReference type="EMBL" id="KZP17090.1"/>
    </source>
</evidence>
<feature type="compositionally biased region" description="Basic and acidic residues" evidence="1">
    <location>
        <begin position="67"/>
        <end position="78"/>
    </location>
</feature>
<sequence length="220" mass="24012">MSELAPTGDGLDLIWKLQRQARQIILNPKSHPAGQKPLGAYDMNNALCLEQRRAFHDFTGGKGRQRNQREEQLREHPRTAGQASEAVKTYVARLSAYDSTGHSNEPRRERYLTCELCNSPHIGMQAGDANGEMGGLSADSRTRGYCGCMDVVRSSSGRWGCGRRETVADSSRHCQPSIMIKGTADAQGMPSETGGNSHAYVVAQKGAWKPLATSCEMQGD</sequence>
<dbReference type="Proteomes" id="UP000076532">
    <property type="component" value="Unassembled WGS sequence"/>
</dbReference>
<keyword evidence="3" id="KW-1185">Reference proteome</keyword>
<gene>
    <name evidence="2" type="ORF">FIBSPDRAFT_894499</name>
</gene>
<dbReference type="EMBL" id="KV417586">
    <property type="protein sequence ID" value="KZP17090.1"/>
    <property type="molecule type" value="Genomic_DNA"/>
</dbReference>
<reference evidence="2 3" key="1">
    <citation type="journal article" date="2016" name="Mol. Biol. Evol.">
        <title>Comparative Genomics of Early-Diverging Mushroom-Forming Fungi Provides Insights into the Origins of Lignocellulose Decay Capabilities.</title>
        <authorList>
            <person name="Nagy L.G."/>
            <person name="Riley R."/>
            <person name="Tritt A."/>
            <person name="Adam C."/>
            <person name="Daum C."/>
            <person name="Floudas D."/>
            <person name="Sun H."/>
            <person name="Yadav J.S."/>
            <person name="Pangilinan J."/>
            <person name="Larsson K.H."/>
            <person name="Matsuura K."/>
            <person name="Barry K."/>
            <person name="Labutti K."/>
            <person name="Kuo R."/>
            <person name="Ohm R.A."/>
            <person name="Bhattacharya S.S."/>
            <person name="Shirouzu T."/>
            <person name="Yoshinaga Y."/>
            <person name="Martin F.M."/>
            <person name="Grigoriev I.V."/>
            <person name="Hibbett D.S."/>
        </authorList>
    </citation>
    <scope>NUCLEOTIDE SEQUENCE [LARGE SCALE GENOMIC DNA]</scope>
    <source>
        <strain evidence="2 3">CBS 109695</strain>
    </source>
</reference>
<protein>
    <submittedName>
        <fullName evidence="2">Uncharacterized protein</fullName>
    </submittedName>
</protein>
<feature type="region of interest" description="Disordered" evidence="1">
    <location>
        <begin position="58"/>
        <end position="85"/>
    </location>
</feature>
<accession>A0A166FRT4</accession>
<name>A0A166FRT4_9AGAM</name>
<evidence type="ECO:0000256" key="1">
    <source>
        <dbReference type="SAM" id="MobiDB-lite"/>
    </source>
</evidence>
<organism evidence="2 3">
    <name type="scientific">Athelia psychrophila</name>
    <dbReference type="NCBI Taxonomy" id="1759441"/>
    <lineage>
        <taxon>Eukaryota</taxon>
        <taxon>Fungi</taxon>
        <taxon>Dikarya</taxon>
        <taxon>Basidiomycota</taxon>
        <taxon>Agaricomycotina</taxon>
        <taxon>Agaricomycetes</taxon>
        <taxon>Agaricomycetidae</taxon>
        <taxon>Atheliales</taxon>
        <taxon>Atheliaceae</taxon>
        <taxon>Athelia</taxon>
    </lineage>
</organism>
<proteinExistence type="predicted"/>